<accession>A0A2V3Q0W2</accession>
<keyword evidence="2" id="KW-1185">Reference proteome</keyword>
<sequence>MCVKIRTKKHVTAKNILDEIYRLSFSFLPKDASYSSCKYILNKNIDSCLGTRFRVADLFCYCRSKSARNIRLPMSQLCPVAVCSDYILLLRYFHSSNDNN</sequence>
<name>A0A2V3Q0W2_9BACT</name>
<protein>
    <submittedName>
        <fullName evidence="1">Uncharacterized protein</fullName>
    </submittedName>
</protein>
<evidence type="ECO:0000313" key="2">
    <source>
        <dbReference type="Proteomes" id="UP000247973"/>
    </source>
</evidence>
<dbReference type="EMBL" id="QICL01000001">
    <property type="protein sequence ID" value="PXV68965.1"/>
    <property type="molecule type" value="Genomic_DNA"/>
</dbReference>
<organism evidence="1 2">
    <name type="scientific">Dysgonomonas alginatilytica</name>
    <dbReference type="NCBI Taxonomy" id="1605892"/>
    <lineage>
        <taxon>Bacteria</taxon>
        <taxon>Pseudomonadati</taxon>
        <taxon>Bacteroidota</taxon>
        <taxon>Bacteroidia</taxon>
        <taxon>Bacteroidales</taxon>
        <taxon>Dysgonomonadaceae</taxon>
        <taxon>Dysgonomonas</taxon>
    </lineage>
</organism>
<proteinExistence type="predicted"/>
<dbReference type="Proteomes" id="UP000247973">
    <property type="component" value="Unassembled WGS sequence"/>
</dbReference>
<reference evidence="1 2" key="1">
    <citation type="submission" date="2018-03" db="EMBL/GenBank/DDBJ databases">
        <title>Genomic Encyclopedia of Archaeal and Bacterial Type Strains, Phase II (KMG-II): from individual species to whole genera.</title>
        <authorList>
            <person name="Goeker M."/>
        </authorList>
    </citation>
    <scope>NUCLEOTIDE SEQUENCE [LARGE SCALE GENOMIC DNA]</scope>
    <source>
        <strain evidence="1 2">DSM 100214</strain>
    </source>
</reference>
<gene>
    <name evidence="1" type="ORF">CLV62_101231</name>
</gene>
<dbReference type="AlphaFoldDB" id="A0A2V3Q0W2"/>
<evidence type="ECO:0000313" key="1">
    <source>
        <dbReference type="EMBL" id="PXV68965.1"/>
    </source>
</evidence>
<comment type="caution">
    <text evidence="1">The sequence shown here is derived from an EMBL/GenBank/DDBJ whole genome shotgun (WGS) entry which is preliminary data.</text>
</comment>